<dbReference type="InterPro" id="IPR034122">
    <property type="entry name" value="Retropepsin-like_bacterial"/>
</dbReference>
<reference evidence="2" key="2">
    <citation type="journal article" date="2024" name="Plant">
        <title>Genomic evolution and insights into agronomic trait innovations of Sesamum species.</title>
        <authorList>
            <person name="Miao H."/>
            <person name="Wang L."/>
            <person name="Qu L."/>
            <person name="Liu H."/>
            <person name="Sun Y."/>
            <person name="Le M."/>
            <person name="Wang Q."/>
            <person name="Wei S."/>
            <person name="Zheng Y."/>
            <person name="Lin W."/>
            <person name="Duan Y."/>
            <person name="Cao H."/>
            <person name="Xiong S."/>
            <person name="Wang X."/>
            <person name="Wei L."/>
            <person name="Li C."/>
            <person name="Ma Q."/>
            <person name="Ju M."/>
            <person name="Zhao R."/>
            <person name="Li G."/>
            <person name="Mu C."/>
            <person name="Tian Q."/>
            <person name="Mei H."/>
            <person name="Zhang T."/>
            <person name="Gao T."/>
            <person name="Zhang H."/>
        </authorList>
    </citation>
    <scope>NUCLEOTIDE SEQUENCE</scope>
    <source>
        <strain evidence="2">G02</strain>
    </source>
</reference>
<evidence type="ECO:0000313" key="2">
    <source>
        <dbReference type="EMBL" id="KAL0434744.1"/>
    </source>
</evidence>
<protein>
    <recommendedName>
        <fullName evidence="3">Gag-asp_proteas domain-containing protein</fullName>
    </recommendedName>
</protein>
<name>A0AAW2W0K3_SESRA</name>
<accession>A0AAW2W0K3</accession>
<dbReference type="Gene3D" id="2.40.70.10">
    <property type="entry name" value="Acid Proteases"/>
    <property type="match status" value="1"/>
</dbReference>
<proteinExistence type="predicted"/>
<feature type="region of interest" description="Disordered" evidence="1">
    <location>
        <begin position="180"/>
        <end position="207"/>
    </location>
</feature>
<dbReference type="SUPFAM" id="SSF50630">
    <property type="entry name" value="Acid proteases"/>
    <property type="match status" value="1"/>
</dbReference>
<dbReference type="PANTHER" id="PTHR12917:SF18">
    <property type="entry name" value="DNA DAMAGE-INDUCIBLE PROTEIN 1-LIKE"/>
    <property type="match status" value="1"/>
</dbReference>
<feature type="region of interest" description="Disordered" evidence="1">
    <location>
        <begin position="136"/>
        <end position="161"/>
    </location>
</feature>
<dbReference type="InterPro" id="IPR021109">
    <property type="entry name" value="Peptidase_aspartic_dom_sf"/>
</dbReference>
<evidence type="ECO:0008006" key="3">
    <source>
        <dbReference type="Google" id="ProtNLM"/>
    </source>
</evidence>
<feature type="region of interest" description="Disordered" evidence="1">
    <location>
        <begin position="56"/>
        <end position="106"/>
    </location>
</feature>
<reference evidence="2" key="1">
    <citation type="submission" date="2020-06" db="EMBL/GenBank/DDBJ databases">
        <authorList>
            <person name="Li T."/>
            <person name="Hu X."/>
            <person name="Zhang T."/>
            <person name="Song X."/>
            <person name="Zhang H."/>
            <person name="Dai N."/>
            <person name="Sheng W."/>
            <person name="Hou X."/>
            <person name="Wei L."/>
        </authorList>
    </citation>
    <scope>NUCLEOTIDE SEQUENCE</scope>
    <source>
        <strain evidence="2">G02</strain>
        <tissue evidence="2">Leaf</tissue>
    </source>
</reference>
<feature type="compositionally biased region" description="Polar residues" evidence="1">
    <location>
        <begin position="82"/>
        <end position="106"/>
    </location>
</feature>
<organism evidence="2">
    <name type="scientific">Sesamum radiatum</name>
    <name type="common">Black benniseed</name>
    <dbReference type="NCBI Taxonomy" id="300843"/>
    <lineage>
        <taxon>Eukaryota</taxon>
        <taxon>Viridiplantae</taxon>
        <taxon>Streptophyta</taxon>
        <taxon>Embryophyta</taxon>
        <taxon>Tracheophyta</taxon>
        <taxon>Spermatophyta</taxon>
        <taxon>Magnoliopsida</taxon>
        <taxon>eudicotyledons</taxon>
        <taxon>Gunneridae</taxon>
        <taxon>Pentapetalae</taxon>
        <taxon>asterids</taxon>
        <taxon>lamiids</taxon>
        <taxon>Lamiales</taxon>
        <taxon>Pedaliaceae</taxon>
        <taxon>Sesamum</taxon>
    </lineage>
</organism>
<dbReference type="AlphaFoldDB" id="A0AAW2W0K3"/>
<gene>
    <name evidence="2" type="ORF">Sradi_0182300</name>
</gene>
<dbReference type="EMBL" id="JACGWJ010000002">
    <property type="protein sequence ID" value="KAL0434744.1"/>
    <property type="molecule type" value="Genomic_DNA"/>
</dbReference>
<dbReference type="CDD" id="cd05483">
    <property type="entry name" value="retropepsin_like_bacteria"/>
    <property type="match status" value="1"/>
</dbReference>
<sequence length="383" mass="41770">MYLMGDAMLWWRTKYAEIQANQVQLDTWDLLREAIRVHQILPRRLGGIGRRRLVPHRNKVGGVKSFKSNSNRGGGDRKPHAQTGSQGSSNRNKPQEKQTGAPQRNSGCFLCDGPHRYRDCSKKQLLNALATFTDKASPAKPVEPQAPASGENDPDEDEDNLGAISQWCNTLSHQVAAKKIVPPRAGKTAPALTASHPDEETQPRNPRKNGLIFVDVKIHGKPIRAMVDIGATHNYLASAEVEKPGLVLEKGVGRVNAINSAAQPIAGVAKSVLIKVGPFEGKTNLSVVVMDDFKLILGLDFLRDTRTAVLPHVDSLMMMGAKPCVIPTLAGGTGERNLSAMQFEKGCKRNEPSYLCTLRFDEIEEASGPIPGGIKKLLTELRT</sequence>
<evidence type="ECO:0000256" key="1">
    <source>
        <dbReference type="SAM" id="MobiDB-lite"/>
    </source>
</evidence>
<comment type="caution">
    <text evidence="2">The sequence shown here is derived from an EMBL/GenBank/DDBJ whole genome shotgun (WGS) entry which is preliminary data.</text>
</comment>
<dbReference type="Pfam" id="PF13975">
    <property type="entry name" value="gag-asp_proteas"/>
    <property type="match status" value="1"/>
</dbReference>
<dbReference type="PANTHER" id="PTHR12917">
    <property type="entry name" value="ASPARTYL PROTEASE DDI-RELATED"/>
    <property type="match status" value="1"/>
</dbReference>